<comment type="subcellular location">
    <subcellularLocation>
        <location evidence="2">Cell outer membrane</location>
    </subcellularLocation>
</comment>
<evidence type="ECO:0000313" key="4">
    <source>
        <dbReference type="EMBL" id="KRG66428.1"/>
    </source>
</evidence>
<evidence type="ECO:0000259" key="3">
    <source>
        <dbReference type="Pfam" id="PF08212"/>
    </source>
</evidence>
<dbReference type="GO" id="GO:0008289">
    <property type="term" value="F:lipid binding"/>
    <property type="evidence" value="ECO:0007669"/>
    <property type="project" value="UniProtKB-UniRule"/>
</dbReference>
<dbReference type="PANTHER" id="PTHR10612">
    <property type="entry name" value="APOLIPOPROTEIN D"/>
    <property type="match status" value="1"/>
</dbReference>
<keyword evidence="2" id="KW-0446">Lipid-binding</keyword>
<organism evidence="4 5">
    <name type="scientific">Stenotrophomonas terrae</name>
    <dbReference type="NCBI Taxonomy" id="405446"/>
    <lineage>
        <taxon>Bacteria</taxon>
        <taxon>Pseudomonadati</taxon>
        <taxon>Pseudomonadota</taxon>
        <taxon>Gammaproteobacteria</taxon>
        <taxon>Lysobacterales</taxon>
        <taxon>Lysobacteraceae</taxon>
        <taxon>Stenotrophomonas</taxon>
    </lineage>
</organism>
<accession>A0A0R0CA20</accession>
<dbReference type="PIRSF" id="PIRSF036893">
    <property type="entry name" value="Lipocalin_ApoD"/>
    <property type="match status" value="1"/>
</dbReference>
<dbReference type="InterPro" id="IPR047202">
    <property type="entry name" value="Lipocalin_Blc-like_dom"/>
</dbReference>
<gene>
    <name evidence="4" type="ORF">ABB27_13690</name>
</gene>
<dbReference type="EMBL" id="LDJJ01000047">
    <property type="protein sequence ID" value="KRG66428.1"/>
    <property type="molecule type" value="Genomic_DNA"/>
</dbReference>
<keyword evidence="2" id="KW-0472">Membrane</keyword>
<reference evidence="4 5" key="1">
    <citation type="submission" date="2015-05" db="EMBL/GenBank/DDBJ databases">
        <title>Genome sequencing and analysis of members of genus Stenotrophomonas.</title>
        <authorList>
            <person name="Patil P.P."/>
            <person name="Midha S."/>
            <person name="Patil P.B."/>
        </authorList>
    </citation>
    <scope>NUCLEOTIDE SEQUENCE [LARGE SCALE GENOMIC DNA]</scope>
    <source>
        <strain evidence="4 5">DSM 18941</strain>
    </source>
</reference>
<dbReference type="InterPro" id="IPR012674">
    <property type="entry name" value="Calycin"/>
</dbReference>
<feature type="signal peptide" evidence="2">
    <location>
        <begin position="1"/>
        <end position="20"/>
    </location>
</feature>
<dbReference type="GO" id="GO:0009279">
    <property type="term" value="C:cell outer membrane"/>
    <property type="evidence" value="ECO:0007669"/>
    <property type="project" value="UniProtKB-SubCell"/>
</dbReference>
<dbReference type="Pfam" id="PF08212">
    <property type="entry name" value="Lipocalin_2"/>
    <property type="match status" value="1"/>
</dbReference>
<proteinExistence type="inferred from homology"/>
<dbReference type="SUPFAM" id="SSF50814">
    <property type="entry name" value="Lipocalins"/>
    <property type="match status" value="1"/>
</dbReference>
<dbReference type="PANTHER" id="PTHR10612:SF34">
    <property type="entry name" value="APOLIPOPROTEIN D"/>
    <property type="match status" value="1"/>
</dbReference>
<comment type="similarity">
    <text evidence="1 2">Belongs to the calycin superfamily. Lipocalin family.</text>
</comment>
<keyword evidence="2" id="KW-0732">Signal</keyword>
<comment type="subunit">
    <text evidence="2">Homodimer.</text>
</comment>
<dbReference type="InterPro" id="IPR002446">
    <property type="entry name" value="Lipocalin_bac"/>
</dbReference>
<dbReference type="InterPro" id="IPR000566">
    <property type="entry name" value="Lipocln_cytosolic_FA-bd_dom"/>
</dbReference>
<feature type="chain" id="PRO_5013437648" description="Outer membrane lipoprotein Blc" evidence="2">
    <location>
        <begin position="21"/>
        <end position="176"/>
    </location>
</feature>
<dbReference type="GO" id="GO:0006950">
    <property type="term" value="P:response to stress"/>
    <property type="evidence" value="ECO:0007669"/>
    <property type="project" value="UniProtKB-ARBA"/>
</dbReference>
<keyword evidence="2" id="KW-0998">Cell outer membrane</keyword>
<dbReference type="PRINTS" id="PR01171">
    <property type="entry name" value="BCTLIPOCALIN"/>
</dbReference>
<evidence type="ECO:0000256" key="1">
    <source>
        <dbReference type="ARBA" id="ARBA00006889"/>
    </source>
</evidence>
<comment type="function">
    <text evidence="2">Involved in the storage or transport of lipids necessary for membrane maintenance under stressful conditions. Displays a binding preference for lysophospholipids.</text>
</comment>
<protein>
    <recommendedName>
        <fullName evidence="2">Outer membrane lipoprotein Blc</fullName>
    </recommendedName>
</protein>
<comment type="caution">
    <text evidence="4">The sequence shown here is derived from an EMBL/GenBank/DDBJ whole genome shotgun (WGS) entry which is preliminary data.</text>
</comment>
<evidence type="ECO:0000256" key="2">
    <source>
        <dbReference type="PIRNR" id="PIRNR036893"/>
    </source>
</evidence>
<name>A0A0R0CA20_9GAMM</name>
<dbReference type="InterPro" id="IPR022271">
    <property type="entry name" value="Lipocalin_ApoD"/>
</dbReference>
<sequence>MLKKALPLALLLMTPLIAHGAEVKSVDNIDLQRYAGTWYEQANFPMYFQRNCARNTTANYRLLAEGQIEVINRCEKTDGDTIQAEGIAKPSGNGPAELKVRFAPAFLSFLPFVWADYWVIALDPDYRWAVVGTPNREYLWILSRDKKIPESQLKELSEKAALQGFDVSKLRVTEQG</sequence>
<feature type="domain" description="Lipocalin/cytosolic fatty-acid binding" evidence="3">
    <location>
        <begin position="29"/>
        <end position="175"/>
    </location>
</feature>
<evidence type="ECO:0000313" key="5">
    <source>
        <dbReference type="Proteomes" id="UP000051863"/>
    </source>
</evidence>
<keyword evidence="5" id="KW-1185">Reference proteome</keyword>
<keyword evidence="2" id="KW-0449">Lipoprotein</keyword>
<dbReference type="Proteomes" id="UP000051863">
    <property type="component" value="Unassembled WGS sequence"/>
</dbReference>
<dbReference type="OrthoDB" id="9793905at2"/>
<dbReference type="RefSeq" id="WP_057629337.1">
    <property type="nucleotide sequence ID" value="NZ_LDJJ01000047.1"/>
</dbReference>
<dbReference type="CDD" id="cd19438">
    <property type="entry name" value="lipocalin_Blc-like"/>
    <property type="match status" value="1"/>
</dbReference>
<dbReference type="AlphaFoldDB" id="A0A0R0CA20"/>
<dbReference type="PATRIC" id="fig|405446.3.peg.2352"/>
<dbReference type="Gene3D" id="2.40.128.20">
    <property type="match status" value="1"/>
</dbReference>